<dbReference type="EMBL" id="JBFMKM010000016">
    <property type="protein sequence ID" value="KAL1297130.1"/>
    <property type="molecule type" value="Genomic_DNA"/>
</dbReference>
<protein>
    <recommendedName>
        <fullName evidence="4">TeaA receptor TeaR</fullName>
    </recommendedName>
</protein>
<feature type="compositionally biased region" description="Basic and acidic residues" evidence="1">
    <location>
        <begin position="573"/>
        <end position="586"/>
    </location>
</feature>
<feature type="compositionally biased region" description="Low complexity" evidence="1">
    <location>
        <begin position="507"/>
        <end position="516"/>
    </location>
</feature>
<comment type="caution">
    <text evidence="2">The sequence shown here is derived from an EMBL/GenBank/DDBJ whole genome shotgun (WGS) entry which is preliminary data.</text>
</comment>
<sequence>MAATAAAYPSIPYGSATSNQWDQAVPGPDDNSFNYNYQPVFDHGTYAFSDNTLATMDDTRYDHSAPYDSSRSFRTQRSGNNMETLAQDSQQSKSSQPNAKHSLAPRKRSVGAGLKTDDVDDSAWIHRDKLAQIESREMAQAGISLAPAGRRRGSTAGNRSSSRSASRASNKRVHAQDAYSQHDALPSDPASYSTHQEQSRRDESASGRQDREQYQSDDTMDYDPAMLMQEYSQAKPQHQYNRSLNASLNRPNTSRIPIAKASPAPVSSSVVSRDSPLTRTRQGSNPWPSNTAESPYQQQQRRSRSQSLGSSIMMDEASSPRNSATARTRPRSSHFQPSPRTSVAGRDTPSDSSSKGKAPATAKQPASSVNGRKGTTNRNTTRSRTTSATRKTSPGSRPASSSATKAMNSVKRPEGDAPWIATMYKPDPRLPQDQQLLPTHAKRMMQEQWEKDGKTGSAYDKDFNLLNDHDLASMGAFPTPSPSAEQGLSTDDPQSPREPEPEPEPQAEPSQDSQSPWPLSSKKSDRSSLQPATPSGGYKITPTVPLPSPSQPSPMGVTTQISSTRPQSVQRVPDMDEKEDGKKEKGCGCCIMM</sequence>
<feature type="compositionally biased region" description="Polar residues" evidence="1">
    <location>
        <begin position="394"/>
        <end position="407"/>
    </location>
</feature>
<feature type="compositionally biased region" description="Low complexity" evidence="1">
    <location>
        <begin position="154"/>
        <end position="168"/>
    </location>
</feature>
<feature type="compositionally biased region" description="Polar residues" evidence="1">
    <location>
        <begin position="67"/>
        <end position="99"/>
    </location>
</feature>
<keyword evidence="3" id="KW-1185">Reference proteome</keyword>
<feature type="compositionally biased region" description="Polar residues" evidence="1">
    <location>
        <begin position="556"/>
        <end position="570"/>
    </location>
</feature>
<reference evidence="2 3" key="1">
    <citation type="submission" date="2024-07" db="EMBL/GenBank/DDBJ databases">
        <title>Draft sequence of the Neodothiora populina.</title>
        <authorList>
            <person name="Drown D.D."/>
            <person name="Schuette U.S."/>
            <person name="Buechlein A.B."/>
            <person name="Rusch D.R."/>
            <person name="Winton L.W."/>
            <person name="Adams G.A."/>
        </authorList>
    </citation>
    <scope>NUCLEOTIDE SEQUENCE [LARGE SCALE GENOMIC DNA]</scope>
    <source>
        <strain evidence="2 3">CPC 39397</strain>
    </source>
</reference>
<organism evidence="2 3">
    <name type="scientific">Neodothiora populina</name>
    <dbReference type="NCBI Taxonomy" id="2781224"/>
    <lineage>
        <taxon>Eukaryota</taxon>
        <taxon>Fungi</taxon>
        <taxon>Dikarya</taxon>
        <taxon>Ascomycota</taxon>
        <taxon>Pezizomycotina</taxon>
        <taxon>Dothideomycetes</taxon>
        <taxon>Dothideomycetidae</taxon>
        <taxon>Dothideales</taxon>
        <taxon>Dothioraceae</taxon>
        <taxon>Neodothiora</taxon>
    </lineage>
</organism>
<feature type="compositionally biased region" description="Polar residues" evidence="1">
    <location>
        <begin position="277"/>
        <end position="296"/>
    </location>
</feature>
<feature type="compositionally biased region" description="Basic and acidic residues" evidence="1">
    <location>
        <begin position="444"/>
        <end position="471"/>
    </location>
</feature>
<feature type="compositionally biased region" description="Low complexity" evidence="1">
    <location>
        <begin position="370"/>
        <end position="393"/>
    </location>
</feature>
<feature type="compositionally biased region" description="Polar residues" evidence="1">
    <location>
        <begin position="245"/>
        <end position="255"/>
    </location>
</feature>
<feature type="compositionally biased region" description="Basic and acidic residues" evidence="1">
    <location>
        <begin position="197"/>
        <end position="214"/>
    </location>
</feature>
<feature type="region of interest" description="Disordered" evidence="1">
    <location>
        <begin position="60"/>
        <end position="115"/>
    </location>
</feature>
<dbReference type="RefSeq" id="XP_069196812.1">
    <property type="nucleotide sequence ID" value="XM_069344391.1"/>
</dbReference>
<evidence type="ECO:0000256" key="1">
    <source>
        <dbReference type="SAM" id="MobiDB-lite"/>
    </source>
</evidence>
<feature type="region of interest" description="Disordered" evidence="1">
    <location>
        <begin position="1"/>
        <end position="30"/>
    </location>
</feature>
<evidence type="ECO:0000313" key="2">
    <source>
        <dbReference type="EMBL" id="KAL1297130.1"/>
    </source>
</evidence>
<feature type="region of interest" description="Disordered" evidence="1">
    <location>
        <begin position="143"/>
        <end position="221"/>
    </location>
</feature>
<name>A0ABR3P322_9PEZI</name>
<dbReference type="GeneID" id="95978407"/>
<accession>A0ABR3P322</accession>
<feature type="compositionally biased region" description="Low complexity" evidence="1">
    <location>
        <begin position="259"/>
        <end position="275"/>
    </location>
</feature>
<evidence type="ECO:0008006" key="4">
    <source>
        <dbReference type="Google" id="ProtNLM"/>
    </source>
</evidence>
<gene>
    <name evidence="2" type="ORF">AAFC00_004707</name>
</gene>
<feature type="region of interest" description="Disordered" evidence="1">
    <location>
        <begin position="245"/>
        <end position="593"/>
    </location>
</feature>
<evidence type="ECO:0000313" key="3">
    <source>
        <dbReference type="Proteomes" id="UP001562354"/>
    </source>
</evidence>
<proteinExistence type="predicted"/>
<dbReference type="Proteomes" id="UP001562354">
    <property type="component" value="Unassembled WGS sequence"/>
</dbReference>